<feature type="transmembrane region" description="Helical" evidence="10">
    <location>
        <begin position="7"/>
        <end position="33"/>
    </location>
</feature>
<evidence type="ECO:0000256" key="7">
    <source>
        <dbReference type="ARBA" id="ARBA00022777"/>
    </source>
</evidence>
<dbReference type="InterPro" id="IPR004358">
    <property type="entry name" value="Sig_transdc_His_kin-like_C"/>
</dbReference>
<dbReference type="CDD" id="cd00082">
    <property type="entry name" value="HisKA"/>
    <property type="match status" value="1"/>
</dbReference>
<dbReference type="PRINTS" id="PR00344">
    <property type="entry name" value="BCTRLSENSOR"/>
</dbReference>
<dbReference type="SMART" id="SM00387">
    <property type="entry name" value="HATPase_c"/>
    <property type="match status" value="1"/>
</dbReference>
<protein>
    <recommendedName>
        <fullName evidence="3">histidine kinase</fullName>
        <ecNumber evidence="3">2.7.13.3</ecNumber>
    </recommendedName>
</protein>
<dbReference type="CDD" id="cd00075">
    <property type="entry name" value="HATPase"/>
    <property type="match status" value="1"/>
</dbReference>
<dbReference type="EMBL" id="QCZG01000051">
    <property type="protein sequence ID" value="PWA07530.1"/>
    <property type="molecule type" value="Genomic_DNA"/>
</dbReference>
<dbReference type="PANTHER" id="PTHR45453">
    <property type="entry name" value="PHOSPHATE REGULON SENSOR PROTEIN PHOR"/>
    <property type="match status" value="1"/>
</dbReference>
<accession>A0A2U1JQR4</accession>
<evidence type="ECO:0000256" key="6">
    <source>
        <dbReference type="ARBA" id="ARBA00022741"/>
    </source>
</evidence>
<keyword evidence="5" id="KW-0808">Transferase</keyword>
<keyword evidence="6" id="KW-0547">Nucleotide-binding</keyword>
<evidence type="ECO:0000313" key="12">
    <source>
        <dbReference type="EMBL" id="PWA07530.1"/>
    </source>
</evidence>
<evidence type="ECO:0000256" key="1">
    <source>
        <dbReference type="ARBA" id="ARBA00000085"/>
    </source>
</evidence>
<feature type="transmembrane region" description="Helical" evidence="10">
    <location>
        <begin position="254"/>
        <end position="274"/>
    </location>
</feature>
<comment type="subcellular location">
    <subcellularLocation>
        <location evidence="2">Cell membrane</location>
        <topology evidence="2">Multi-pass membrane protein</topology>
    </subcellularLocation>
</comment>
<organism evidence="12 13">
    <name type="scientific">Pueribacillus theae</name>
    <dbReference type="NCBI Taxonomy" id="2171751"/>
    <lineage>
        <taxon>Bacteria</taxon>
        <taxon>Bacillati</taxon>
        <taxon>Bacillota</taxon>
        <taxon>Bacilli</taxon>
        <taxon>Bacillales</taxon>
        <taxon>Bacillaceae</taxon>
        <taxon>Pueribacillus</taxon>
    </lineage>
</organism>
<keyword evidence="8" id="KW-0067">ATP-binding</keyword>
<evidence type="ECO:0000256" key="9">
    <source>
        <dbReference type="ARBA" id="ARBA00023012"/>
    </source>
</evidence>
<dbReference type="InterPro" id="IPR036097">
    <property type="entry name" value="HisK_dim/P_sf"/>
</dbReference>
<evidence type="ECO:0000259" key="11">
    <source>
        <dbReference type="PROSITE" id="PS50109"/>
    </source>
</evidence>
<dbReference type="Pfam" id="PF02518">
    <property type="entry name" value="HATPase_c"/>
    <property type="match status" value="1"/>
</dbReference>
<dbReference type="InterPro" id="IPR005467">
    <property type="entry name" value="His_kinase_dom"/>
</dbReference>
<keyword evidence="10" id="KW-0812">Transmembrane</keyword>
<dbReference type="FunFam" id="3.30.565.10:FF:000006">
    <property type="entry name" value="Sensor histidine kinase WalK"/>
    <property type="match status" value="1"/>
</dbReference>
<dbReference type="GO" id="GO:0005886">
    <property type="term" value="C:plasma membrane"/>
    <property type="evidence" value="ECO:0007669"/>
    <property type="project" value="UniProtKB-SubCell"/>
</dbReference>
<dbReference type="InterPro" id="IPR003594">
    <property type="entry name" value="HATPase_dom"/>
</dbReference>
<feature type="domain" description="Histidine kinase" evidence="11">
    <location>
        <begin position="358"/>
        <end position="576"/>
    </location>
</feature>
<keyword evidence="13" id="KW-1185">Reference proteome</keyword>
<dbReference type="Gene3D" id="1.10.287.130">
    <property type="match status" value="1"/>
</dbReference>
<evidence type="ECO:0000256" key="5">
    <source>
        <dbReference type="ARBA" id="ARBA00022679"/>
    </source>
</evidence>
<dbReference type="Gene3D" id="3.30.565.10">
    <property type="entry name" value="Histidine kinase-like ATPase, C-terminal domain"/>
    <property type="match status" value="1"/>
</dbReference>
<dbReference type="SMART" id="SM00388">
    <property type="entry name" value="HisKA"/>
    <property type="match status" value="1"/>
</dbReference>
<evidence type="ECO:0000256" key="4">
    <source>
        <dbReference type="ARBA" id="ARBA00022553"/>
    </source>
</evidence>
<dbReference type="EC" id="2.7.13.3" evidence="3"/>
<dbReference type="GO" id="GO:0000155">
    <property type="term" value="F:phosphorelay sensor kinase activity"/>
    <property type="evidence" value="ECO:0007669"/>
    <property type="project" value="InterPro"/>
</dbReference>
<dbReference type="GO" id="GO:0005524">
    <property type="term" value="F:ATP binding"/>
    <property type="evidence" value="ECO:0007669"/>
    <property type="project" value="UniProtKB-KW"/>
</dbReference>
<keyword evidence="7 12" id="KW-0418">Kinase</keyword>
<dbReference type="PROSITE" id="PS50109">
    <property type="entry name" value="HIS_KIN"/>
    <property type="match status" value="1"/>
</dbReference>
<dbReference type="GO" id="GO:0016036">
    <property type="term" value="P:cellular response to phosphate starvation"/>
    <property type="evidence" value="ECO:0007669"/>
    <property type="project" value="TreeGrafter"/>
</dbReference>
<dbReference type="AlphaFoldDB" id="A0A2U1JQR4"/>
<comment type="catalytic activity">
    <reaction evidence="1">
        <text>ATP + protein L-histidine = ADP + protein N-phospho-L-histidine.</text>
        <dbReference type="EC" id="2.7.13.3"/>
    </reaction>
</comment>
<sequence>MKLQRRIAFHFSIQFIILFVSVFFFFIFLFILVANLMTKIELNANTADGLVDTIPSMVAIEKDEVTLDEKWSKLLKENDMWMQIIDKNGYVIYSEHAPQSLKQDYTINELLLIEESREVEHYPVQTYYDSWMSSKYYFLFGFQHNYKEMLGEWFATYSHQGMVDKQELSALEKKLKPINGFIQIFKKGELIQSIGTDDNEKLSHLELIGRIYEPGKHATKVNVYNDPTSEVSWVLHLPGKENQKPAWLFSSQEMQILLIAISISLLITIIFSVWNGYRYGRPLLLFVNWLERMGEERYDEVLTEKEKKKVFKKKGKTRHRYRLYQEVFQSFYSMADKLTKAEQERTRLEQSREEWMAGISHDLRTPLSTIQGYGHMLESNQYDFSAQELQEIGKVIREKGDYMMQLVNDFSLVFQLKNRGITLEKRIVEINQFVRKTVMKFEKDLTLSKVSFLFAGTNREVYVQLDPKWFMRVLDNIIYNAIKHNPPNTKIMVRLLQEEEKVKILIQDDGQGMDEEFIQNLFERYYRGINTNEKVEGTGLGMSIAKAIVGLHDGEIQVTSTLGKGTTVAISLATFRGSERWNKFKPIDRMNVGVIFC</sequence>
<evidence type="ECO:0000256" key="10">
    <source>
        <dbReference type="SAM" id="Phobius"/>
    </source>
</evidence>
<evidence type="ECO:0000313" key="13">
    <source>
        <dbReference type="Proteomes" id="UP000245998"/>
    </source>
</evidence>
<dbReference type="InterPro" id="IPR050351">
    <property type="entry name" value="BphY/WalK/GraS-like"/>
</dbReference>
<dbReference type="OrthoDB" id="368131at2"/>
<comment type="caution">
    <text evidence="12">The sequence shown here is derived from an EMBL/GenBank/DDBJ whole genome shotgun (WGS) entry which is preliminary data.</text>
</comment>
<evidence type="ECO:0000256" key="8">
    <source>
        <dbReference type="ARBA" id="ARBA00022840"/>
    </source>
</evidence>
<keyword evidence="10" id="KW-0472">Membrane</keyword>
<dbReference type="RefSeq" id="WP_116556032.1">
    <property type="nucleotide sequence ID" value="NZ_QCZG01000051.1"/>
</dbReference>
<dbReference type="SUPFAM" id="SSF47384">
    <property type="entry name" value="Homodimeric domain of signal transducing histidine kinase"/>
    <property type="match status" value="1"/>
</dbReference>
<gene>
    <name evidence="12" type="ORF">DCC39_16655</name>
</gene>
<dbReference type="Proteomes" id="UP000245998">
    <property type="component" value="Unassembled WGS sequence"/>
</dbReference>
<dbReference type="Pfam" id="PF00512">
    <property type="entry name" value="HisKA"/>
    <property type="match status" value="1"/>
</dbReference>
<keyword evidence="10" id="KW-1133">Transmembrane helix</keyword>
<evidence type="ECO:0000256" key="2">
    <source>
        <dbReference type="ARBA" id="ARBA00004651"/>
    </source>
</evidence>
<proteinExistence type="predicted"/>
<keyword evidence="9" id="KW-0902">Two-component regulatory system</keyword>
<evidence type="ECO:0000256" key="3">
    <source>
        <dbReference type="ARBA" id="ARBA00012438"/>
    </source>
</evidence>
<name>A0A2U1JQR4_9BACI</name>
<keyword evidence="4" id="KW-0597">Phosphoprotein</keyword>
<dbReference type="InterPro" id="IPR003661">
    <property type="entry name" value="HisK_dim/P_dom"/>
</dbReference>
<dbReference type="InterPro" id="IPR036890">
    <property type="entry name" value="HATPase_C_sf"/>
</dbReference>
<dbReference type="SUPFAM" id="SSF55874">
    <property type="entry name" value="ATPase domain of HSP90 chaperone/DNA topoisomerase II/histidine kinase"/>
    <property type="match status" value="1"/>
</dbReference>
<dbReference type="PANTHER" id="PTHR45453:SF1">
    <property type="entry name" value="PHOSPHATE REGULON SENSOR PROTEIN PHOR"/>
    <property type="match status" value="1"/>
</dbReference>
<dbReference type="GO" id="GO:0004721">
    <property type="term" value="F:phosphoprotein phosphatase activity"/>
    <property type="evidence" value="ECO:0007669"/>
    <property type="project" value="TreeGrafter"/>
</dbReference>
<reference evidence="12 13" key="1">
    <citation type="submission" date="2018-04" db="EMBL/GenBank/DDBJ databases">
        <title>Camelliibacillus theae gen. nov., sp. nov., isolated from Pu'er tea.</title>
        <authorList>
            <person name="Niu L."/>
        </authorList>
    </citation>
    <scope>NUCLEOTIDE SEQUENCE [LARGE SCALE GENOMIC DNA]</scope>
    <source>
        <strain evidence="12 13">T8</strain>
    </source>
</reference>